<evidence type="ECO:0000313" key="2">
    <source>
        <dbReference type="Proteomes" id="UP001060085"/>
    </source>
</evidence>
<dbReference type="EMBL" id="CM044704">
    <property type="protein sequence ID" value="KAI5668011.1"/>
    <property type="molecule type" value="Genomic_DNA"/>
</dbReference>
<comment type="caution">
    <text evidence="1">The sequence shown here is derived from an EMBL/GenBank/DDBJ whole genome shotgun (WGS) entry which is preliminary data.</text>
</comment>
<proteinExistence type="predicted"/>
<accession>A0ACC0B5T3</accession>
<dbReference type="Proteomes" id="UP001060085">
    <property type="component" value="Linkage Group LG04"/>
</dbReference>
<evidence type="ECO:0000313" key="1">
    <source>
        <dbReference type="EMBL" id="KAI5668011.1"/>
    </source>
</evidence>
<name>A0ACC0B5T3_CATRO</name>
<keyword evidence="2" id="KW-1185">Reference proteome</keyword>
<protein>
    <submittedName>
        <fullName evidence="1">Uncharacterized protein</fullName>
    </submittedName>
</protein>
<organism evidence="1 2">
    <name type="scientific">Catharanthus roseus</name>
    <name type="common">Madagascar periwinkle</name>
    <name type="synonym">Vinca rosea</name>
    <dbReference type="NCBI Taxonomy" id="4058"/>
    <lineage>
        <taxon>Eukaryota</taxon>
        <taxon>Viridiplantae</taxon>
        <taxon>Streptophyta</taxon>
        <taxon>Embryophyta</taxon>
        <taxon>Tracheophyta</taxon>
        <taxon>Spermatophyta</taxon>
        <taxon>Magnoliopsida</taxon>
        <taxon>eudicotyledons</taxon>
        <taxon>Gunneridae</taxon>
        <taxon>Pentapetalae</taxon>
        <taxon>asterids</taxon>
        <taxon>lamiids</taxon>
        <taxon>Gentianales</taxon>
        <taxon>Apocynaceae</taxon>
        <taxon>Rauvolfioideae</taxon>
        <taxon>Vinceae</taxon>
        <taxon>Catharanthinae</taxon>
        <taxon>Catharanthus</taxon>
    </lineage>
</organism>
<reference evidence="2" key="1">
    <citation type="journal article" date="2023" name="Nat. Plants">
        <title>Single-cell RNA sequencing provides a high-resolution roadmap for understanding the multicellular compartmentation of specialized metabolism.</title>
        <authorList>
            <person name="Sun S."/>
            <person name="Shen X."/>
            <person name="Li Y."/>
            <person name="Li Y."/>
            <person name="Wang S."/>
            <person name="Li R."/>
            <person name="Zhang H."/>
            <person name="Shen G."/>
            <person name="Guo B."/>
            <person name="Wei J."/>
            <person name="Xu J."/>
            <person name="St-Pierre B."/>
            <person name="Chen S."/>
            <person name="Sun C."/>
        </authorList>
    </citation>
    <scope>NUCLEOTIDE SEQUENCE [LARGE SCALE GENOMIC DNA]</scope>
</reference>
<sequence>MKLLISQQDQIDQVAIYITKLREKVDDLNNRKEIKASSNSGSRRSDINHQIEIQIVKVREIGSSQKFSLQEIVRILEEEGAEVIIASTSTIGLHMYHILHAQVTVLTKPFLFQNFLLWFYKLK</sequence>
<gene>
    <name evidence="1" type="ORF">M9H77_17864</name>
</gene>